<dbReference type="EC" id="2.1.1.-" evidence="6"/>
<dbReference type="Proteomes" id="UP000294614">
    <property type="component" value="Unassembled WGS sequence"/>
</dbReference>
<feature type="binding site" evidence="6">
    <location>
        <position position="131"/>
    </location>
    <ligand>
        <name>S-adenosyl-L-methionine</name>
        <dbReference type="ChEBI" id="CHEBI:59789"/>
    </ligand>
</feature>
<dbReference type="InterPro" id="IPR029063">
    <property type="entry name" value="SAM-dependent_MTases_sf"/>
</dbReference>
<keyword evidence="3 6" id="KW-0489">Methyltransferase</keyword>
<comment type="caution">
    <text evidence="6">Lacks conserved residue(s) required for the propagation of feature annotation.</text>
</comment>
<protein>
    <recommendedName>
        <fullName evidence="6">Ribosomal RNA small subunit methyltransferase G</fullName>
        <ecNumber evidence="6">2.1.1.-</ecNumber>
    </recommendedName>
    <alternativeName>
        <fullName evidence="6">16S rRNA 7-methylguanosine methyltransferase</fullName>
        <shortName evidence="6">16S rRNA m7G methyltransferase</shortName>
    </alternativeName>
</protein>
<keyword evidence="2 6" id="KW-0698">rRNA processing</keyword>
<dbReference type="PIRSF" id="PIRSF003078">
    <property type="entry name" value="GidB"/>
    <property type="match status" value="1"/>
</dbReference>
<accession>A0A4R1KB88</accession>
<evidence type="ECO:0000256" key="1">
    <source>
        <dbReference type="ARBA" id="ARBA00022490"/>
    </source>
</evidence>
<keyword evidence="1 6" id="KW-0963">Cytoplasm</keyword>
<comment type="similarity">
    <text evidence="6">Belongs to the methyltransferase superfamily. RNA methyltransferase RsmG family.</text>
</comment>
<comment type="function">
    <text evidence="6">Specifically methylates the N7 position of a guanine in 16S rRNA.</text>
</comment>
<dbReference type="CDD" id="cd02440">
    <property type="entry name" value="AdoMet_MTases"/>
    <property type="match status" value="1"/>
</dbReference>
<keyword evidence="5 6" id="KW-0949">S-adenosyl-L-methionine</keyword>
<comment type="caution">
    <text evidence="7">The sequence shown here is derived from an EMBL/GenBank/DDBJ whole genome shotgun (WGS) entry which is preliminary data.</text>
</comment>
<feature type="binding site" evidence="6">
    <location>
        <position position="71"/>
    </location>
    <ligand>
        <name>S-adenosyl-L-methionine</name>
        <dbReference type="ChEBI" id="CHEBI:59789"/>
    </ligand>
</feature>
<evidence type="ECO:0000256" key="2">
    <source>
        <dbReference type="ARBA" id="ARBA00022552"/>
    </source>
</evidence>
<evidence type="ECO:0000313" key="8">
    <source>
        <dbReference type="Proteomes" id="UP000294614"/>
    </source>
</evidence>
<organism evidence="7 8">
    <name type="scientific">Seleniivibrio woodruffii</name>
    <dbReference type="NCBI Taxonomy" id="1078050"/>
    <lineage>
        <taxon>Bacteria</taxon>
        <taxon>Pseudomonadati</taxon>
        <taxon>Deferribacterota</taxon>
        <taxon>Deferribacteres</taxon>
        <taxon>Deferribacterales</taxon>
        <taxon>Geovibrionaceae</taxon>
        <taxon>Seleniivibrio</taxon>
    </lineage>
</organism>
<dbReference type="Gene3D" id="3.40.50.150">
    <property type="entry name" value="Vaccinia Virus protein VP39"/>
    <property type="match status" value="1"/>
</dbReference>
<gene>
    <name evidence="6" type="primary">rsmG</name>
    <name evidence="7" type="ORF">C8D98_0262</name>
</gene>
<reference evidence="7 8" key="1">
    <citation type="submission" date="2019-03" db="EMBL/GenBank/DDBJ databases">
        <title>Genomic Encyclopedia of Type Strains, Phase IV (KMG-IV): sequencing the most valuable type-strain genomes for metagenomic binning, comparative biology and taxonomic classification.</title>
        <authorList>
            <person name="Goeker M."/>
        </authorList>
    </citation>
    <scope>NUCLEOTIDE SEQUENCE [LARGE SCALE GENOMIC DNA]</scope>
    <source>
        <strain evidence="7 8">DSM 24984</strain>
    </source>
</reference>
<dbReference type="SUPFAM" id="SSF53335">
    <property type="entry name" value="S-adenosyl-L-methionine-dependent methyltransferases"/>
    <property type="match status" value="1"/>
</dbReference>
<evidence type="ECO:0000256" key="3">
    <source>
        <dbReference type="ARBA" id="ARBA00022603"/>
    </source>
</evidence>
<dbReference type="PANTHER" id="PTHR31760">
    <property type="entry name" value="S-ADENOSYL-L-METHIONINE-DEPENDENT METHYLTRANSFERASES SUPERFAMILY PROTEIN"/>
    <property type="match status" value="1"/>
</dbReference>
<sequence>MIEQYFRFSESQLAKIEQFYNIHVNAVLNVTAIKDKEDFYRKHVLDSFLLFTERQRILKSPVCDIGTGGGFPGIILAIMYPHIKFTLVDSIAKKCKFVEDAARELGLNNVEVIVSRAENIKDRKFATILSRGVAKTAEILKYTEKLADKKTVWVLYKGENAEAELHASKIIIVKKHLEWENVRYDTPIQRTYTVLFNSDDDSRLF</sequence>
<evidence type="ECO:0000256" key="6">
    <source>
        <dbReference type="HAMAP-Rule" id="MF_00074"/>
    </source>
</evidence>
<dbReference type="GO" id="GO:0070043">
    <property type="term" value="F:rRNA (guanine-N7-)-methyltransferase activity"/>
    <property type="evidence" value="ECO:0007669"/>
    <property type="project" value="UniProtKB-UniRule"/>
</dbReference>
<dbReference type="OrthoDB" id="9808773at2"/>
<feature type="binding site" evidence="6">
    <location>
        <begin position="117"/>
        <end position="118"/>
    </location>
    <ligand>
        <name>S-adenosyl-L-methionine</name>
        <dbReference type="ChEBI" id="CHEBI:59789"/>
    </ligand>
</feature>
<dbReference type="HAMAP" id="MF_00074">
    <property type="entry name" value="16SrRNA_methyltr_G"/>
    <property type="match status" value="1"/>
</dbReference>
<dbReference type="EMBL" id="SMGG01000003">
    <property type="protein sequence ID" value="TCK61756.1"/>
    <property type="molecule type" value="Genomic_DNA"/>
</dbReference>
<dbReference type="RefSeq" id="WP_132871301.1">
    <property type="nucleotide sequence ID" value="NZ_JAJUHT010000003.1"/>
</dbReference>
<dbReference type="PANTHER" id="PTHR31760:SF0">
    <property type="entry name" value="S-ADENOSYL-L-METHIONINE-DEPENDENT METHYLTRANSFERASES SUPERFAMILY PROTEIN"/>
    <property type="match status" value="1"/>
</dbReference>
<keyword evidence="8" id="KW-1185">Reference proteome</keyword>
<evidence type="ECO:0000256" key="4">
    <source>
        <dbReference type="ARBA" id="ARBA00022679"/>
    </source>
</evidence>
<evidence type="ECO:0000313" key="7">
    <source>
        <dbReference type="EMBL" id="TCK61756.1"/>
    </source>
</evidence>
<dbReference type="Pfam" id="PF02527">
    <property type="entry name" value="GidB"/>
    <property type="match status" value="1"/>
</dbReference>
<dbReference type="InterPro" id="IPR003682">
    <property type="entry name" value="rRNA_ssu_MeTfrase_G"/>
</dbReference>
<dbReference type="NCBIfam" id="TIGR00138">
    <property type="entry name" value="rsmG_gidB"/>
    <property type="match status" value="1"/>
</dbReference>
<name>A0A4R1KB88_9BACT</name>
<keyword evidence="4 6" id="KW-0808">Transferase</keyword>
<evidence type="ECO:0000256" key="5">
    <source>
        <dbReference type="ARBA" id="ARBA00022691"/>
    </source>
</evidence>
<proteinExistence type="inferred from homology"/>
<feature type="binding site" evidence="6">
    <location>
        <position position="66"/>
    </location>
    <ligand>
        <name>S-adenosyl-L-methionine</name>
        <dbReference type="ChEBI" id="CHEBI:59789"/>
    </ligand>
</feature>
<comment type="subcellular location">
    <subcellularLocation>
        <location evidence="6">Cytoplasm</location>
    </subcellularLocation>
</comment>
<dbReference type="AlphaFoldDB" id="A0A4R1KB88"/>
<dbReference type="GO" id="GO:0005829">
    <property type="term" value="C:cytosol"/>
    <property type="evidence" value="ECO:0007669"/>
    <property type="project" value="TreeGrafter"/>
</dbReference>